<feature type="transmembrane region" description="Helical" evidence="7">
    <location>
        <begin position="262"/>
        <end position="285"/>
    </location>
</feature>
<keyword evidence="3 7" id="KW-0812">Transmembrane</keyword>
<feature type="transmembrane region" description="Helical" evidence="7">
    <location>
        <begin position="101"/>
        <end position="120"/>
    </location>
</feature>
<evidence type="ECO:0000256" key="6">
    <source>
        <dbReference type="SAM" id="MobiDB-lite"/>
    </source>
</evidence>
<feature type="transmembrane region" description="Helical" evidence="7">
    <location>
        <begin position="396"/>
        <end position="416"/>
    </location>
</feature>
<gene>
    <name evidence="9" type="ORF">GYMLUDRAFT_265692</name>
</gene>
<evidence type="ECO:0000256" key="2">
    <source>
        <dbReference type="ARBA" id="ARBA00022448"/>
    </source>
</evidence>
<feature type="compositionally biased region" description="Basic and acidic residues" evidence="6">
    <location>
        <begin position="1"/>
        <end position="10"/>
    </location>
</feature>
<dbReference type="OrthoDB" id="3437016at2759"/>
<dbReference type="AlphaFoldDB" id="A0A0D0BQ56"/>
<feature type="transmembrane region" description="Helical" evidence="7">
    <location>
        <begin position="187"/>
        <end position="209"/>
    </location>
</feature>
<dbReference type="InterPro" id="IPR011701">
    <property type="entry name" value="MFS"/>
</dbReference>
<dbReference type="InterPro" id="IPR036259">
    <property type="entry name" value="MFS_trans_sf"/>
</dbReference>
<feature type="compositionally biased region" description="Low complexity" evidence="6">
    <location>
        <begin position="542"/>
        <end position="551"/>
    </location>
</feature>
<dbReference type="PANTHER" id="PTHR23501">
    <property type="entry name" value="MAJOR FACILITATOR SUPERFAMILY"/>
    <property type="match status" value="1"/>
</dbReference>
<protein>
    <submittedName>
        <fullName evidence="9">Unplaced genomic scaffold GYMLUscaffold_108, whole genome shotgun sequence</fullName>
    </submittedName>
</protein>
<feature type="region of interest" description="Disordered" evidence="6">
    <location>
        <begin position="1"/>
        <end position="24"/>
    </location>
</feature>
<feature type="transmembrane region" description="Helical" evidence="7">
    <location>
        <begin position="495"/>
        <end position="516"/>
    </location>
</feature>
<dbReference type="Gene3D" id="1.20.1250.20">
    <property type="entry name" value="MFS general substrate transporter like domains"/>
    <property type="match status" value="1"/>
</dbReference>
<feature type="region of interest" description="Disordered" evidence="6">
    <location>
        <begin position="525"/>
        <end position="625"/>
    </location>
</feature>
<dbReference type="SUPFAM" id="SSF103473">
    <property type="entry name" value="MFS general substrate transporter"/>
    <property type="match status" value="1"/>
</dbReference>
<dbReference type="Gene3D" id="1.20.1720.10">
    <property type="entry name" value="Multidrug resistance protein D"/>
    <property type="match status" value="1"/>
</dbReference>
<dbReference type="GO" id="GO:0000329">
    <property type="term" value="C:fungal-type vacuole membrane"/>
    <property type="evidence" value="ECO:0007669"/>
    <property type="project" value="TreeGrafter"/>
</dbReference>
<evidence type="ECO:0000259" key="8">
    <source>
        <dbReference type="PROSITE" id="PS50850"/>
    </source>
</evidence>
<dbReference type="PANTHER" id="PTHR23501:SF191">
    <property type="entry name" value="VACUOLAR BASIC AMINO ACID TRANSPORTER 4"/>
    <property type="match status" value="1"/>
</dbReference>
<dbReference type="EMBL" id="KN834856">
    <property type="protein sequence ID" value="KIK51749.1"/>
    <property type="molecule type" value="Genomic_DNA"/>
</dbReference>
<feature type="transmembrane region" description="Helical" evidence="7">
    <location>
        <begin position="34"/>
        <end position="58"/>
    </location>
</feature>
<evidence type="ECO:0000313" key="9">
    <source>
        <dbReference type="EMBL" id="KIK51749.1"/>
    </source>
</evidence>
<sequence length="625" mass="67630">MSNSERDPLLPRRSSTLSLKKRPGPHEISKSMRYGILAGVWTATFLSSINMTLVPTMLPSISSEFQKSHQASWLGTAYLLATATFTPLYGRLANVLGRRGASQVAVLFTGLGTLACGLSTSMEMLIVSRFIAGIGGGGVNTIATIVVSDMYSLRDRGLAQGVASVFNGFGLGFGGPLGGLITDWLGWRWAFLCQMPLFLVSLLLTTVNLRYVTKGKGKSTREVLKRIDYFGSLTLLISVGSMLMFLSTRYNANIPWSDARVIVPLVLAIVFFVVFVFVELFVAAEPVLAPFLLVQKIPVLVGISNFLVATCNFTISYFFPMWFQTVELTSAATAGLHILPNSMSMSLGSVFAGWMMHRTGKYKMINMIFGIFPFVGTVLISLIHENSGWIQSWFSIIPMGFGNAVVLQTMLIALLAHIPESHMAVGTGFGQLFRGIGQVGGVAISSAIFQWKLDKVLRERIDDPNAEEIITHIRQNARAVATLPPKLQRIARDSYAVSLKAVFFFASVSTLLAYIARLPIPEKDLDSRPRSNSLPPPPPPSSAALPSTVSPGIVGRDEESDGDEQSASATPDSELVEPPIDAAVGSSPKSVKARRRLSTFESTEGIMDLESRRIGGSARTGSSVS</sequence>
<keyword evidence="4 7" id="KW-1133">Transmembrane helix</keyword>
<evidence type="ECO:0000256" key="5">
    <source>
        <dbReference type="ARBA" id="ARBA00023136"/>
    </source>
</evidence>
<feature type="transmembrane region" description="Helical" evidence="7">
    <location>
        <begin position="158"/>
        <end position="181"/>
    </location>
</feature>
<dbReference type="Pfam" id="PF07690">
    <property type="entry name" value="MFS_1"/>
    <property type="match status" value="1"/>
</dbReference>
<name>A0A0D0BQ56_9AGAR</name>
<dbReference type="GO" id="GO:0012505">
    <property type="term" value="C:endomembrane system"/>
    <property type="evidence" value="ECO:0007669"/>
    <property type="project" value="UniProtKB-SubCell"/>
</dbReference>
<feature type="transmembrane region" description="Helical" evidence="7">
    <location>
        <begin position="297"/>
        <end position="319"/>
    </location>
</feature>
<evidence type="ECO:0000256" key="3">
    <source>
        <dbReference type="ARBA" id="ARBA00022692"/>
    </source>
</evidence>
<evidence type="ECO:0000256" key="4">
    <source>
        <dbReference type="ARBA" id="ARBA00022989"/>
    </source>
</evidence>
<feature type="domain" description="Major facilitator superfamily (MFS) profile" evidence="8">
    <location>
        <begin position="36"/>
        <end position="524"/>
    </location>
</feature>
<feature type="transmembrane region" description="Helical" evidence="7">
    <location>
        <begin position="331"/>
        <end position="352"/>
    </location>
</feature>
<keyword evidence="2" id="KW-0813">Transport</keyword>
<reference evidence="9 10" key="1">
    <citation type="submission" date="2014-04" db="EMBL/GenBank/DDBJ databases">
        <title>Evolutionary Origins and Diversification of the Mycorrhizal Mutualists.</title>
        <authorList>
            <consortium name="DOE Joint Genome Institute"/>
            <consortium name="Mycorrhizal Genomics Consortium"/>
            <person name="Kohler A."/>
            <person name="Kuo A."/>
            <person name="Nagy L.G."/>
            <person name="Floudas D."/>
            <person name="Copeland A."/>
            <person name="Barry K.W."/>
            <person name="Cichocki N."/>
            <person name="Veneault-Fourrey C."/>
            <person name="LaButti K."/>
            <person name="Lindquist E.A."/>
            <person name="Lipzen A."/>
            <person name="Lundell T."/>
            <person name="Morin E."/>
            <person name="Murat C."/>
            <person name="Riley R."/>
            <person name="Ohm R."/>
            <person name="Sun H."/>
            <person name="Tunlid A."/>
            <person name="Henrissat B."/>
            <person name="Grigoriev I.V."/>
            <person name="Hibbett D.S."/>
            <person name="Martin F."/>
        </authorList>
    </citation>
    <scope>NUCLEOTIDE SEQUENCE [LARGE SCALE GENOMIC DNA]</scope>
    <source>
        <strain evidence="9 10">FD-317 M1</strain>
    </source>
</reference>
<accession>A0A0D0BQ56</accession>
<dbReference type="Proteomes" id="UP000053593">
    <property type="component" value="Unassembled WGS sequence"/>
</dbReference>
<evidence type="ECO:0000313" key="10">
    <source>
        <dbReference type="Proteomes" id="UP000053593"/>
    </source>
</evidence>
<organism evidence="9 10">
    <name type="scientific">Collybiopsis luxurians FD-317 M1</name>
    <dbReference type="NCBI Taxonomy" id="944289"/>
    <lineage>
        <taxon>Eukaryota</taxon>
        <taxon>Fungi</taxon>
        <taxon>Dikarya</taxon>
        <taxon>Basidiomycota</taxon>
        <taxon>Agaricomycotina</taxon>
        <taxon>Agaricomycetes</taxon>
        <taxon>Agaricomycetidae</taxon>
        <taxon>Agaricales</taxon>
        <taxon>Marasmiineae</taxon>
        <taxon>Omphalotaceae</taxon>
        <taxon>Collybiopsis</taxon>
        <taxon>Collybiopsis luxurians</taxon>
    </lineage>
</organism>
<dbReference type="PRINTS" id="PR01036">
    <property type="entry name" value="TCRTETB"/>
</dbReference>
<feature type="transmembrane region" description="Helical" evidence="7">
    <location>
        <begin position="229"/>
        <end position="250"/>
    </location>
</feature>
<feature type="transmembrane region" description="Helical" evidence="7">
    <location>
        <begin position="126"/>
        <end position="146"/>
    </location>
</feature>
<proteinExistence type="predicted"/>
<evidence type="ECO:0000256" key="1">
    <source>
        <dbReference type="ARBA" id="ARBA00004127"/>
    </source>
</evidence>
<feature type="transmembrane region" description="Helical" evidence="7">
    <location>
        <begin position="364"/>
        <end position="384"/>
    </location>
</feature>
<keyword evidence="5 7" id="KW-0472">Membrane</keyword>
<comment type="subcellular location">
    <subcellularLocation>
        <location evidence="1">Endomembrane system</location>
        <topology evidence="1">Multi-pass membrane protein</topology>
    </subcellularLocation>
</comment>
<dbReference type="PROSITE" id="PS50850">
    <property type="entry name" value="MFS"/>
    <property type="match status" value="1"/>
</dbReference>
<dbReference type="GO" id="GO:0005886">
    <property type="term" value="C:plasma membrane"/>
    <property type="evidence" value="ECO:0007669"/>
    <property type="project" value="TreeGrafter"/>
</dbReference>
<feature type="transmembrane region" description="Helical" evidence="7">
    <location>
        <begin position="70"/>
        <end position="89"/>
    </location>
</feature>
<dbReference type="GO" id="GO:0015174">
    <property type="term" value="F:basic amino acid transmembrane transporter activity"/>
    <property type="evidence" value="ECO:0007669"/>
    <property type="project" value="TreeGrafter"/>
</dbReference>
<dbReference type="HOGENOM" id="CLU_000960_22_3_1"/>
<evidence type="ECO:0000256" key="7">
    <source>
        <dbReference type="SAM" id="Phobius"/>
    </source>
</evidence>
<keyword evidence="10" id="KW-1185">Reference proteome</keyword>
<dbReference type="InterPro" id="IPR020846">
    <property type="entry name" value="MFS_dom"/>
</dbReference>